<dbReference type="Proteomes" id="UP000276301">
    <property type="component" value="Unassembled WGS sequence"/>
</dbReference>
<protein>
    <submittedName>
        <fullName evidence="1">DUF1292 domain-containing protein</fullName>
    </submittedName>
</protein>
<dbReference type="Pfam" id="PF06949">
    <property type="entry name" value="DUF1292"/>
    <property type="match status" value="1"/>
</dbReference>
<keyword evidence="2" id="KW-1185">Reference proteome</keyword>
<comment type="caution">
    <text evidence="1">The sequence shown here is derived from an EMBL/GenBank/DDBJ whole genome shotgun (WGS) entry which is preliminary data.</text>
</comment>
<dbReference type="InterPro" id="IPR009711">
    <property type="entry name" value="UPF0473"/>
</dbReference>
<dbReference type="EMBL" id="RCHT01000046">
    <property type="protein sequence ID" value="RLL07641.1"/>
    <property type="molecule type" value="Genomic_DNA"/>
</dbReference>
<reference evidence="1 2" key="1">
    <citation type="submission" date="2018-10" db="EMBL/GenBank/DDBJ databases">
        <title>Anaerotruncus faecis sp. nov., isolated from human feces.</title>
        <authorList>
            <person name="Wang Y.-J."/>
        </authorList>
    </citation>
    <scope>NUCLEOTIDE SEQUENCE [LARGE SCALE GENOMIC DNA]</scope>
    <source>
        <strain evidence="1 2">22A2-44</strain>
    </source>
</reference>
<accession>A0A498CM10</accession>
<dbReference type="AlphaFoldDB" id="A0A498CM10"/>
<organism evidence="1 2">
    <name type="scientific">Anaerotruncus massiliensis</name>
    <name type="common">ex Liu et al. 2021</name>
    <dbReference type="NCBI Taxonomy" id="2321404"/>
    <lineage>
        <taxon>Bacteria</taxon>
        <taxon>Bacillati</taxon>
        <taxon>Bacillota</taxon>
        <taxon>Clostridia</taxon>
        <taxon>Eubacteriales</taxon>
        <taxon>Oscillospiraceae</taxon>
        <taxon>Anaerotruncus</taxon>
    </lineage>
</organism>
<name>A0A498CM10_9FIRM</name>
<sequence length="104" mass="11614">MANEEFGADLITLVDDEGHEHEFEIVDTLELGEQHYVALVADCGEEDCDCEDDGELVILKSVMEGEEEFLEAIEDEAEFDQVAAIFMERLSDSFEFTGGEDGEN</sequence>
<gene>
    <name evidence="1" type="ORF">D4A47_13210</name>
</gene>
<evidence type="ECO:0000313" key="2">
    <source>
        <dbReference type="Proteomes" id="UP000276301"/>
    </source>
</evidence>
<dbReference type="RefSeq" id="WP_121587636.1">
    <property type="nucleotide sequence ID" value="NZ_DBFSDP010000266.1"/>
</dbReference>
<proteinExistence type="predicted"/>
<evidence type="ECO:0000313" key="1">
    <source>
        <dbReference type="EMBL" id="RLL07641.1"/>
    </source>
</evidence>